<evidence type="ECO:0000313" key="1">
    <source>
        <dbReference type="EMBL" id="ENX20785.1"/>
    </source>
</evidence>
<dbReference type="AlphaFoldDB" id="N9Q2T1"/>
<dbReference type="Proteomes" id="UP000013173">
    <property type="component" value="Unassembled WGS sequence"/>
</dbReference>
<comment type="caution">
    <text evidence="1">The sequence shown here is derived from an EMBL/GenBank/DDBJ whole genome shotgun (WGS) entry which is preliminary data.</text>
</comment>
<organism evidence="1 2">
    <name type="scientific">Acinetobacter vivianii</name>
    <dbReference type="NCBI Taxonomy" id="1776742"/>
    <lineage>
        <taxon>Bacteria</taxon>
        <taxon>Pseudomonadati</taxon>
        <taxon>Pseudomonadota</taxon>
        <taxon>Gammaproteobacteria</taxon>
        <taxon>Moraxellales</taxon>
        <taxon>Moraxellaceae</taxon>
        <taxon>Acinetobacter</taxon>
    </lineage>
</organism>
<dbReference type="HOGENOM" id="CLU_808048_0_0_6"/>
<dbReference type="GeneID" id="303682940"/>
<dbReference type="EMBL" id="APRW01000012">
    <property type="protein sequence ID" value="ENX20785.1"/>
    <property type="molecule type" value="Genomic_DNA"/>
</dbReference>
<dbReference type="RefSeq" id="WP_005259138.1">
    <property type="nucleotide sequence ID" value="NZ_BMDR01000002.1"/>
</dbReference>
<name>N9Q2T1_9GAMM</name>
<evidence type="ECO:0000313" key="2">
    <source>
        <dbReference type="Proteomes" id="UP000013173"/>
    </source>
</evidence>
<reference evidence="1 2" key="1">
    <citation type="submission" date="2013-02" db="EMBL/GenBank/DDBJ databases">
        <title>The Genome Sequence of Acinetobacter sp. NIPH 2168.</title>
        <authorList>
            <consortium name="The Broad Institute Genome Sequencing Platform"/>
            <consortium name="The Broad Institute Genome Sequencing Center for Infectious Disease"/>
            <person name="Cerqueira G."/>
            <person name="Feldgarden M."/>
            <person name="Courvalin P."/>
            <person name="Perichon B."/>
            <person name="Grillot-Courvalin C."/>
            <person name="Clermont D."/>
            <person name="Rocha E."/>
            <person name="Yoon E.-J."/>
            <person name="Nemec A."/>
            <person name="Walker B."/>
            <person name="Young S.K."/>
            <person name="Zeng Q."/>
            <person name="Gargeya S."/>
            <person name="Fitzgerald M."/>
            <person name="Haas B."/>
            <person name="Abouelleil A."/>
            <person name="Alvarado L."/>
            <person name="Arachchi H.M."/>
            <person name="Berlin A.M."/>
            <person name="Chapman S.B."/>
            <person name="Dewar J."/>
            <person name="Goldberg J."/>
            <person name="Griggs A."/>
            <person name="Gujja S."/>
            <person name="Hansen M."/>
            <person name="Howarth C."/>
            <person name="Imamovic A."/>
            <person name="Larimer J."/>
            <person name="McCowan C."/>
            <person name="Murphy C."/>
            <person name="Neiman D."/>
            <person name="Pearson M."/>
            <person name="Priest M."/>
            <person name="Roberts A."/>
            <person name="Saif S."/>
            <person name="Shea T."/>
            <person name="Sisk P."/>
            <person name="Sykes S."/>
            <person name="Wortman J."/>
            <person name="Nusbaum C."/>
            <person name="Birren B."/>
        </authorList>
    </citation>
    <scope>NUCLEOTIDE SEQUENCE [LARGE SCALE GENOMIC DNA]</scope>
    <source>
        <strain evidence="1 2">NIPH 2168</strain>
    </source>
</reference>
<gene>
    <name evidence="1" type="ORF">F892_02812</name>
</gene>
<proteinExistence type="predicted"/>
<keyword evidence="2" id="KW-1185">Reference proteome</keyword>
<protein>
    <submittedName>
        <fullName evidence="1">Uncharacterized protein</fullName>
    </submittedName>
</protein>
<dbReference type="PATRIC" id="fig|1217706.3.peg.2737"/>
<accession>N9Q2T1</accession>
<sequence>MERILLEIVEKNDANKELLQDYWLFKDTIKFDFVFTAKSLIYKYNLDDYTDLTKKIINAGRLFVRRLKDCKKCYIEFSIEDRAHFKNSKITILNEIFICYDCRKVRNNKKVNSLISDIKNHNCRVDGGSQELIKLSYIERIYLYILIENYKNNFPSEWRALSALNYSESQYLIKNIIEKGYIKELEYCNFCHTRQLELYTLSMQEKNMIEEQLKEELKNYLKLNFNYHCQIVVPDEFDSIESWMSNVYSEILKTKLTIDDVKEVENFILNKRFNEVYKLVSLVCEKNSISWLKNNAFDFEVLRLSRNFNLEVIHNILSKCARETAADLYIIEKSKNNKDFFKVNNIYKQKISLDFEKLIKKNYPVLYSRNLPNNWVFSEEELFINTYIIESDQKWSKYTPKEILNMWLDKTIFDFEE</sequence>